<comment type="caution">
    <text evidence="1">The sequence shown here is derived from an EMBL/GenBank/DDBJ whole genome shotgun (WGS) entry which is preliminary data.</text>
</comment>
<protein>
    <submittedName>
        <fullName evidence="1">Uncharacterized protein</fullName>
    </submittedName>
</protein>
<evidence type="ECO:0000313" key="1">
    <source>
        <dbReference type="EMBL" id="NYK11989.1"/>
    </source>
</evidence>
<dbReference type="AlphaFoldDB" id="A0A853DWI6"/>
<gene>
    <name evidence="1" type="ORF">HNR14_003870</name>
</gene>
<sequence length="257" mass="28435">MSTEAADVPDAEESAAVLRGLLRRWESYGPEARIRIIDGSLVGGLQIRTLAEHCARLTEAILLLVSEGHYLTAMPLIRQTLECAVTAAWISIAPNASFAAVYESARQQKNAYDAALRQDSLFEDPARTEELADMLERFGGYKADAAKNFETRCKQLKGGESLYVYYRIFSQVAHADMSLMDEYLEKIANTGDDTKDYRFVTPAPYPLIGTALAFQVCMLVLAQSAYDNGIEGTPHAAELRSIADRFGFNSDIAWSEE</sequence>
<dbReference type="Proteomes" id="UP000521075">
    <property type="component" value="Unassembled WGS sequence"/>
</dbReference>
<name>A0A853DWI6_9MICO</name>
<proteinExistence type="predicted"/>
<organism evidence="1 2">
    <name type="scientific">Leifsonia naganoensis</name>
    <dbReference type="NCBI Taxonomy" id="150025"/>
    <lineage>
        <taxon>Bacteria</taxon>
        <taxon>Bacillati</taxon>
        <taxon>Actinomycetota</taxon>
        <taxon>Actinomycetes</taxon>
        <taxon>Micrococcales</taxon>
        <taxon>Microbacteriaceae</taxon>
        <taxon>Leifsonia</taxon>
    </lineage>
</organism>
<dbReference type="InterPro" id="IPR043733">
    <property type="entry name" value="DUF5677"/>
</dbReference>
<evidence type="ECO:0000313" key="2">
    <source>
        <dbReference type="Proteomes" id="UP000521075"/>
    </source>
</evidence>
<keyword evidence="2" id="KW-1185">Reference proteome</keyword>
<dbReference type="Pfam" id="PF18928">
    <property type="entry name" value="DUF5677"/>
    <property type="match status" value="1"/>
</dbReference>
<accession>A0A853DWI6</accession>
<dbReference type="RefSeq" id="WP_179702280.1">
    <property type="nucleotide sequence ID" value="NZ_BAAAHA010000002.1"/>
</dbReference>
<reference evidence="1 2" key="1">
    <citation type="submission" date="2020-07" db="EMBL/GenBank/DDBJ databases">
        <title>Sequencing the genomes of 1000 actinobacteria strains.</title>
        <authorList>
            <person name="Klenk H.-P."/>
        </authorList>
    </citation>
    <scope>NUCLEOTIDE SEQUENCE [LARGE SCALE GENOMIC DNA]</scope>
    <source>
        <strain evidence="1 2">DSM 15166</strain>
    </source>
</reference>
<dbReference type="EMBL" id="JACCHJ010000001">
    <property type="protein sequence ID" value="NYK11989.1"/>
    <property type="molecule type" value="Genomic_DNA"/>
</dbReference>